<dbReference type="SUPFAM" id="SSF51735">
    <property type="entry name" value="NAD(P)-binding Rossmann-fold domains"/>
    <property type="match status" value="1"/>
</dbReference>
<dbReference type="Proteomes" id="UP000295717">
    <property type="component" value="Unassembled WGS sequence"/>
</dbReference>
<evidence type="ECO:0000313" key="4">
    <source>
        <dbReference type="EMBL" id="TCT20742.1"/>
    </source>
</evidence>
<dbReference type="Gene3D" id="3.40.50.720">
    <property type="entry name" value="NAD(P)-binding Rossmann-like Domain"/>
    <property type="match status" value="1"/>
</dbReference>
<dbReference type="AlphaFoldDB" id="A0A4V2V1D2"/>
<dbReference type="PANTHER" id="PTHR43618:SF8">
    <property type="entry name" value="7ALPHA-HYDROXYSTEROID DEHYDROGENASE"/>
    <property type="match status" value="1"/>
</dbReference>
<evidence type="ECO:0000256" key="3">
    <source>
        <dbReference type="ARBA" id="ARBA00023002"/>
    </source>
</evidence>
<dbReference type="InterPro" id="IPR036291">
    <property type="entry name" value="NAD(P)-bd_dom_sf"/>
</dbReference>
<reference evidence="4 5" key="1">
    <citation type="submission" date="2019-03" db="EMBL/GenBank/DDBJ databases">
        <title>Genomic Encyclopedia of Type Strains, Phase IV (KMG-IV): sequencing the most valuable type-strain genomes for metagenomic binning, comparative biology and taxonomic classification.</title>
        <authorList>
            <person name="Goeker M."/>
        </authorList>
    </citation>
    <scope>NUCLEOTIDE SEQUENCE [LARGE SCALE GENOMIC DNA]</scope>
    <source>
        <strain evidence="4 5">DSM 13587</strain>
    </source>
</reference>
<protein>
    <submittedName>
        <fullName evidence="4">3-oxoacyl-[acyl-carrier protein] reductase</fullName>
    </submittedName>
</protein>
<dbReference type="PANTHER" id="PTHR43618">
    <property type="entry name" value="7-ALPHA-HYDROXYSTEROID DEHYDROGENASE"/>
    <property type="match status" value="1"/>
</dbReference>
<evidence type="ECO:0000256" key="1">
    <source>
        <dbReference type="ARBA" id="ARBA00006484"/>
    </source>
</evidence>
<comment type="caution">
    <text evidence="4">The sequence shown here is derived from an EMBL/GenBank/DDBJ whole genome shotgun (WGS) entry which is preliminary data.</text>
</comment>
<proteinExistence type="inferred from homology"/>
<dbReference type="CDD" id="cd05233">
    <property type="entry name" value="SDR_c"/>
    <property type="match status" value="1"/>
</dbReference>
<dbReference type="FunFam" id="3.40.50.720:FF:000084">
    <property type="entry name" value="Short-chain dehydrogenase reductase"/>
    <property type="match status" value="1"/>
</dbReference>
<gene>
    <name evidence="4" type="ORF">EDC35_105181</name>
</gene>
<dbReference type="OrthoDB" id="9789398at2"/>
<accession>A0A4V2V1D2</accession>
<name>A0A4V2V1D2_9GAMM</name>
<comment type="similarity">
    <text evidence="1">Belongs to the short-chain dehydrogenases/reductases (SDR) family.</text>
</comment>
<keyword evidence="2" id="KW-0521">NADP</keyword>
<dbReference type="Pfam" id="PF13561">
    <property type="entry name" value="adh_short_C2"/>
    <property type="match status" value="1"/>
</dbReference>
<keyword evidence="3" id="KW-0560">Oxidoreductase</keyword>
<dbReference type="RefSeq" id="WP_132977346.1">
    <property type="nucleotide sequence ID" value="NZ_SMAO01000005.1"/>
</dbReference>
<sequence length="252" mass="26303">MTETGRIVCISGGSAGIGAGLVAGFLEAGDRVYTFGRDAEKLARLADRWPEPVASGRLKTLVGDVTDAEFRARLIAMIASESGRLDVLVNNAGVILASGDLEESVEAWRATLEINLIAPFALIQSGADLLERSPAPVVINLSSACADHPFATCTSTSYSASKAGLDMLTRRLALALAPRGIRVNGVAPGVVASEMWGGAMDLMVETVRRRHVLKQEAVTPEDVAAAVLFLASSGARLVTGAILNVDAGYRLG</sequence>
<organism evidence="4 5">
    <name type="scientific">Thiobaca trueperi</name>
    <dbReference type="NCBI Taxonomy" id="127458"/>
    <lineage>
        <taxon>Bacteria</taxon>
        <taxon>Pseudomonadati</taxon>
        <taxon>Pseudomonadota</taxon>
        <taxon>Gammaproteobacteria</taxon>
        <taxon>Chromatiales</taxon>
        <taxon>Chromatiaceae</taxon>
        <taxon>Thiobaca</taxon>
    </lineage>
</organism>
<dbReference type="EMBL" id="SMAO01000005">
    <property type="protein sequence ID" value="TCT20742.1"/>
    <property type="molecule type" value="Genomic_DNA"/>
</dbReference>
<dbReference type="InterPro" id="IPR002347">
    <property type="entry name" value="SDR_fam"/>
</dbReference>
<dbReference type="PRINTS" id="PR00080">
    <property type="entry name" value="SDRFAMILY"/>
</dbReference>
<dbReference type="PRINTS" id="PR00081">
    <property type="entry name" value="GDHRDH"/>
</dbReference>
<evidence type="ECO:0000313" key="5">
    <source>
        <dbReference type="Proteomes" id="UP000295717"/>
    </source>
</evidence>
<dbReference type="GO" id="GO:0016491">
    <property type="term" value="F:oxidoreductase activity"/>
    <property type="evidence" value="ECO:0007669"/>
    <property type="project" value="UniProtKB-KW"/>
</dbReference>
<keyword evidence="5" id="KW-1185">Reference proteome</keyword>
<evidence type="ECO:0000256" key="2">
    <source>
        <dbReference type="ARBA" id="ARBA00022857"/>
    </source>
</evidence>
<dbReference type="InterPro" id="IPR052178">
    <property type="entry name" value="Sec_Metab_Biosynth_SDR"/>
</dbReference>